<dbReference type="PANTHER" id="PTHR30024:SF42">
    <property type="entry name" value="ALIPHATIC SULFONATES-BINDING PROTEIN-RELATED"/>
    <property type="match status" value="1"/>
</dbReference>
<comment type="caution">
    <text evidence="1">The sequence shown here is derived from an EMBL/GenBank/DDBJ whole genome shotgun (WGS) entry which is preliminary data.</text>
</comment>
<feature type="non-terminal residue" evidence="1">
    <location>
        <position position="1"/>
    </location>
</feature>
<organism evidence="1">
    <name type="scientific">marine sediment metagenome</name>
    <dbReference type="NCBI Taxonomy" id="412755"/>
    <lineage>
        <taxon>unclassified sequences</taxon>
        <taxon>metagenomes</taxon>
        <taxon>ecological metagenomes</taxon>
    </lineage>
</organism>
<dbReference type="Pfam" id="PF13379">
    <property type="entry name" value="NMT1_2"/>
    <property type="match status" value="1"/>
</dbReference>
<evidence type="ECO:0008006" key="2">
    <source>
        <dbReference type="Google" id="ProtNLM"/>
    </source>
</evidence>
<dbReference type="Gene3D" id="3.40.190.10">
    <property type="entry name" value="Periplasmic binding protein-like II"/>
    <property type="match status" value="2"/>
</dbReference>
<reference evidence="1" key="1">
    <citation type="journal article" date="2015" name="Nature">
        <title>Complex archaea that bridge the gap between prokaryotes and eukaryotes.</title>
        <authorList>
            <person name="Spang A."/>
            <person name="Saw J.H."/>
            <person name="Jorgensen S.L."/>
            <person name="Zaremba-Niedzwiedzka K."/>
            <person name="Martijn J."/>
            <person name="Lind A.E."/>
            <person name="van Eijk R."/>
            <person name="Schleper C."/>
            <person name="Guy L."/>
            <person name="Ettema T.J."/>
        </authorList>
    </citation>
    <scope>NUCLEOTIDE SEQUENCE</scope>
</reference>
<dbReference type="AlphaFoldDB" id="A0A0F9DWU0"/>
<accession>A0A0F9DWU0</accession>
<evidence type="ECO:0000313" key="1">
    <source>
        <dbReference type="EMBL" id="KKL58236.1"/>
    </source>
</evidence>
<proteinExistence type="predicted"/>
<dbReference type="EMBL" id="LAZR01029894">
    <property type="protein sequence ID" value="KKL58236.1"/>
    <property type="molecule type" value="Genomic_DNA"/>
</dbReference>
<sequence>AYPPGSVVVPIVEAFERSELDLAYIGLPPAMVGMDRGVDIKCIAGGHMEGTVIVGSAGCASYPDASTLEEVIGQFRGRVVGVPGKGSIHDVILSNSLSRFGLAGDVEVINFRWADEIVDAMKDGTVHGAFGTPALAVAVERYAGGKLIYPAGLLWPHNPSYGILARTGFISEETDIAMRFLALHEEATEVFRNTPEQAADTIASMVGLVDSSYVLDTLGISPKYCAQLTQEYIDSTLEFARAMKTLGYLEGDLTADRIFDRSLIEKVHPQGQHYSVM</sequence>
<dbReference type="PANTHER" id="PTHR30024">
    <property type="entry name" value="ALIPHATIC SULFONATES-BINDING PROTEIN-RELATED"/>
    <property type="match status" value="1"/>
</dbReference>
<protein>
    <recommendedName>
        <fullName evidence="2">SsuA/THI5-like domain-containing protein</fullName>
    </recommendedName>
</protein>
<name>A0A0F9DWU0_9ZZZZ</name>
<dbReference type="SUPFAM" id="SSF53850">
    <property type="entry name" value="Periplasmic binding protein-like II"/>
    <property type="match status" value="1"/>
</dbReference>
<gene>
    <name evidence="1" type="ORF">LCGC14_2227380</name>
</gene>